<feature type="region of interest" description="Disordered" evidence="4">
    <location>
        <begin position="47"/>
        <end position="160"/>
    </location>
</feature>
<dbReference type="CDD" id="cd00077">
    <property type="entry name" value="HDc"/>
    <property type="match status" value="1"/>
</dbReference>
<dbReference type="InterPro" id="IPR036971">
    <property type="entry name" value="PDEase_catalytic_dom_sf"/>
</dbReference>
<feature type="compositionally biased region" description="Basic and acidic residues" evidence="4">
    <location>
        <begin position="784"/>
        <end position="794"/>
    </location>
</feature>
<comment type="similarity">
    <text evidence="3">Belongs to the cyclic nucleotide phosphodiesterase family.</text>
</comment>
<feature type="compositionally biased region" description="Polar residues" evidence="4">
    <location>
        <begin position="57"/>
        <end position="67"/>
    </location>
</feature>
<dbReference type="GO" id="GO:0046872">
    <property type="term" value="F:metal ion binding"/>
    <property type="evidence" value="ECO:0007669"/>
    <property type="project" value="UniProtKB-KW"/>
</dbReference>
<feature type="compositionally biased region" description="Polar residues" evidence="4">
    <location>
        <begin position="99"/>
        <end position="114"/>
    </location>
</feature>
<keyword evidence="2 3" id="KW-0378">Hydrolase</keyword>
<keyword evidence="7" id="KW-1185">Reference proteome</keyword>
<dbReference type="InterPro" id="IPR023174">
    <property type="entry name" value="PDEase_CS"/>
</dbReference>
<sequence length="952" mass="103814">MIDPLSPLRSAALMGSEGLLTVGSCMAALSFLSHRSNTESRPTLFLIDLDPDCHNPSHASSAQPSQNGGPGGARNRRQRGGRYGSARTKSTEHELNGTYLHTNTKTTRQQQHQGSGMSPSSSVPSSPSYSPTRSQVSSSRHGASPSEMLNQADDASDDDGQGRGFLTTVLRKIAGGALTNMVPIALVSSHTSQDSILDIFNMGVADVLIKPVAAETARTLFLSFHRYSLYKAATTIPRYASQKSSLALPSHARLRNVFLKDQWLSDILINHYCPPQAAQGKINISDFPSMGTPAAVERVKHLRKRLLSWDFHPHDLCQEDLMRCVIIVFQEVMKLDGLGDLNIPEHLLHRFVIGLRDSYHRSNPYHNFAHAVDVLQATFYFLCRMGMLPKSGRGFPPILEAEPLASDEEERGKNISNEISSGISSSSSSSNSSDTATTTTKKELKVRVHDYMRAEDIFALVVASIGHDVGHPGVNNMFLVNAHTPLAQVYNDRSVLESFHSMALFQVMKKHGFECFDVDSQNRKFMEFRKMVVSTILATDMGLHFDYVGKIKEQASRVRARNDDPQAVGQNKVPATNIVEQERLVLCGTLIKCADISNASRPFHVAERWSTVLLQEMCNQADIEKEMAICSGQPVAPGSTKSLANDRGMQIDSQLGFIHGFAMPLFASVAELIPEMEYCVDLLKKNHKVWEDRKAEYLKNGGPALTLVQHKTEVSKPLGKSTSNTNANASTMTTTTTTTVTSTTTSATSTAATITTTTASSYSHGSKLPQALHHPNHHHPSYTHQDRQPPSRRDQHQHHHQNHQPRPQRANGKMRTLTGGYESVSSRGGGGGGHNNNHHHRATSPMMLDREQQQQQQQQSLDSVARWGGGGGGGGGALPNSGGGKSNAQYEKQQARQQQARAAAAAAAAAADHQHHNQNHHPHLSSGGQGRTRAATSSGGRILHKTVSSKAL</sequence>
<feature type="compositionally biased region" description="Gly residues" evidence="4">
    <location>
        <begin position="867"/>
        <end position="885"/>
    </location>
</feature>
<dbReference type="AlphaFoldDB" id="A0A9P6QGZ2"/>
<evidence type="ECO:0000313" key="6">
    <source>
        <dbReference type="EMBL" id="KAG0265694.1"/>
    </source>
</evidence>
<dbReference type="GO" id="GO:0007165">
    <property type="term" value="P:signal transduction"/>
    <property type="evidence" value="ECO:0007669"/>
    <property type="project" value="InterPro"/>
</dbReference>
<dbReference type="GO" id="GO:0004114">
    <property type="term" value="F:3',5'-cyclic-nucleotide phosphodiesterase activity"/>
    <property type="evidence" value="ECO:0007669"/>
    <property type="project" value="InterPro"/>
</dbReference>
<evidence type="ECO:0000256" key="4">
    <source>
        <dbReference type="SAM" id="MobiDB-lite"/>
    </source>
</evidence>
<proteinExistence type="inferred from homology"/>
<keyword evidence="1 3" id="KW-0479">Metal-binding</keyword>
<organism evidence="6 7">
    <name type="scientific">Actinomortierella ambigua</name>
    <dbReference type="NCBI Taxonomy" id="1343610"/>
    <lineage>
        <taxon>Eukaryota</taxon>
        <taxon>Fungi</taxon>
        <taxon>Fungi incertae sedis</taxon>
        <taxon>Mucoromycota</taxon>
        <taxon>Mortierellomycotina</taxon>
        <taxon>Mortierellomycetes</taxon>
        <taxon>Mortierellales</taxon>
        <taxon>Mortierellaceae</taxon>
        <taxon>Actinomortierella</taxon>
    </lineage>
</organism>
<feature type="region of interest" description="Disordered" evidence="4">
    <location>
        <begin position="713"/>
        <end position="952"/>
    </location>
</feature>
<dbReference type="SMART" id="SM00471">
    <property type="entry name" value="HDc"/>
    <property type="match status" value="1"/>
</dbReference>
<gene>
    <name evidence="6" type="primary">PDE2</name>
    <name evidence="6" type="ORF">DFQ27_000481</name>
</gene>
<name>A0A9P6QGZ2_9FUNG</name>
<evidence type="ECO:0000256" key="3">
    <source>
        <dbReference type="RuleBase" id="RU363067"/>
    </source>
</evidence>
<dbReference type="SUPFAM" id="SSF109604">
    <property type="entry name" value="HD-domain/PDEase-like"/>
    <property type="match status" value="1"/>
</dbReference>
<evidence type="ECO:0000313" key="7">
    <source>
        <dbReference type="Proteomes" id="UP000807716"/>
    </source>
</evidence>
<dbReference type="PROSITE" id="PS51845">
    <property type="entry name" value="PDEASE_I_2"/>
    <property type="match status" value="1"/>
</dbReference>
<feature type="domain" description="PDEase" evidence="5">
    <location>
        <begin position="288"/>
        <end position="697"/>
    </location>
</feature>
<evidence type="ECO:0000256" key="2">
    <source>
        <dbReference type="ARBA" id="ARBA00022801"/>
    </source>
</evidence>
<dbReference type="Proteomes" id="UP000807716">
    <property type="component" value="Unassembled WGS sequence"/>
</dbReference>
<dbReference type="EC" id="3.1.4.-" evidence="3"/>
<dbReference type="PROSITE" id="PS00126">
    <property type="entry name" value="PDEASE_I_1"/>
    <property type="match status" value="1"/>
</dbReference>
<dbReference type="PANTHER" id="PTHR11347">
    <property type="entry name" value="CYCLIC NUCLEOTIDE PHOSPHODIESTERASE"/>
    <property type="match status" value="1"/>
</dbReference>
<protein>
    <recommendedName>
        <fullName evidence="3">Phosphodiesterase</fullName>
        <ecNumber evidence="3">3.1.4.-</ecNumber>
    </recommendedName>
</protein>
<evidence type="ECO:0000256" key="1">
    <source>
        <dbReference type="ARBA" id="ARBA00022723"/>
    </source>
</evidence>
<dbReference type="InterPro" id="IPR003607">
    <property type="entry name" value="HD/PDEase_dom"/>
</dbReference>
<feature type="compositionally biased region" description="Low complexity" evidence="4">
    <location>
        <begin position="115"/>
        <end position="139"/>
    </location>
</feature>
<dbReference type="Pfam" id="PF00233">
    <property type="entry name" value="PDEase_I"/>
    <property type="match status" value="1"/>
</dbReference>
<comment type="cofactor">
    <cofactor evidence="3">
        <name>a divalent metal cation</name>
        <dbReference type="ChEBI" id="CHEBI:60240"/>
    </cofactor>
    <text evidence="3">Binds 2 divalent metal cations per subunit. Site 1 may preferentially bind zinc ions, while site 2 has a preference for magnesium and/or manganese ions.</text>
</comment>
<feature type="compositionally biased region" description="Low complexity" evidence="4">
    <location>
        <begin position="417"/>
        <end position="433"/>
    </location>
</feature>
<feature type="compositionally biased region" description="Low complexity" evidence="4">
    <location>
        <begin position="721"/>
        <end position="761"/>
    </location>
</feature>
<evidence type="ECO:0000259" key="5">
    <source>
        <dbReference type="PROSITE" id="PS51845"/>
    </source>
</evidence>
<accession>A0A9P6QGZ2</accession>
<feature type="compositionally biased region" description="Low complexity" evidence="4">
    <location>
        <begin position="895"/>
        <end position="911"/>
    </location>
</feature>
<dbReference type="Gene3D" id="1.10.1300.10">
    <property type="entry name" value="3'5'-cyclic nucleotide phosphodiesterase, catalytic domain"/>
    <property type="match status" value="1"/>
</dbReference>
<reference evidence="6" key="1">
    <citation type="journal article" date="2020" name="Fungal Divers.">
        <title>Resolving the Mortierellaceae phylogeny through synthesis of multi-gene phylogenetics and phylogenomics.</title>
        <authorList>
            <person name="Vandepol N."/>
            <person name="Liber J."/>
            <person name="Desiro A."/>
            <person name="Na H."/>
            <person name="Kennedy M."/>
            <person name="Barry K."/>
            <person name="Grigoriev I.V."/>
            <person name="Miller A.N."/>
            <person name="O'Donnell K."/>
            <person name="Stajich J.E."/>
            <person name="Bonito G."/>
        </authorList>
    </citation>
    <scope>NUCLEOTIDE SEQUENCE</scope>
    <source>
        <strain evidence="6">BC1065</strain>
    </source>
</reference>
<dbReference type="OrthoDB" id="546632at2759"/>
<feature type="region of interest" description="Disordered" evidence="4">
    <location>
        <begin position="417"/>
        <end position="440"/>
    </location>
</feature>
<dbReference type="EMBL" id="JAAAJB010000111">
    <property type="protein sequence ID" value="KAG0265694.1"/>
    <property type="molecule type" value="Genomic_DNA"/>
</dbReference>
<dbReference type="InterPro" id="IPR002073">
    <property type="entry name" value="PDEase_catalytic_dom"/>
</dbReference>
<comment type="caution">
    <text evidence="6">The sequence shown here is derived from an EMBL/GenBank/DDBJ whole genome shotgun (WGS) entry which is preliminary data.</text>
</comment>